<dbReference type="AlphaFoldDB" id="A0A067LK23"/>
<dbReference type="UniPathway" id="UPA00767">
    <property type="reaction ID" value="UER00752"/>
</dbReference>
<dbReference type="GO" id="GO:0016020">
    <property type="term" value="C:membrane"/>
    <property type="evidence" value="ECO:0007669"/>
    <property type="project" value="UniProtKB-SubCell"/>
</dbReference>
<dbReference type="GO" id="GO:0016126">
    <property type="term" value="P:sterol biosynthetic process"/>
    <property type="evidence" value="ECO:0007669"/>
    <property type="project" value="UniProtKB-UniRule"/>
</dbReference>
<dbReference type="PANTHER" id="PTHR10835:SF15">
    <property type="entry name" value="SQUALENE EPOXIDASE 2, MITOCHONDRIAL"/>
    <property type="match status" value="1"/>
</dbReference>
<comment type="function">
    <text evidence="1">Catalyzes the stereospecific oxidation of squalene to (S)-2,3-epoxysqualene, and is considered to be a rate-limiting enzyme in steroid biosynthesis.</text>
</comment>
<dbReference type="GO" id="GO:0050660">
    <property type="term" value="F:flavin adenine dinucleotide binding"/>
    <property type="evidence" value="ECO:0007669"/>
    <property type="project" value="UniProtKB-UniRule"/>
</dbReference>
<reference evidence="2 3" key="1">
    <citation type="journal article" date="2014" name="PLoS ONE">
        <title>Global Analysis of Gene Expression Profiles in Physic Nut (Jatropha curcas L.) Seedlings Exposed to Salt Stress.</title>
        <authorList>
            <person name="Zhang L."/>
            <person name="Zhang C."/>
            <person name="Wu P."/>
            <person name="Chen Y."/>
            <person name="Li M."/>
            <person name="Jiang H."/>
            <person name="Wu G."/>
        </authorList>
    </citation>
    <scope>NUCLEOTIDE SEQUENCE [LARGE SCALE GENOMIC DNA]</scope>
    <source>
        <strain evidence="3">cv. GZQX0401</strain>
        <tissue evidence="2">Young leaves</tissue>
    </source>
</reference>
<dbReference type="InterPro" id="IPR040125">
    <property type="entry name" value="Squalene_monox"/>
</dbReference>
<dbReference type="Proteomes" id="UP000027138">
    <property type="component" value="Unassembled WGS sequence"/>
</dbReference>
<dbReference type="EMBL" id="KK914240">
    <property type="protein sequence ID" value="KDP45040.1"/>
    <property type="molecule type" value="Genomic_DNA"/>
</dbReference>
<accession>A0A067LK23</accession>
<protein>
    <recommendedName>
        <fullName evidence="1">Squalene monooxygenase</fullName>
        <ecNumber evidence="1">1.14.14.17</ecNumber>
    </recommendedName>
</protein>
<dbReference type="EC" id="1.14.14.17" evidence="1"/>
<keyword evidence="1" id="KW-0285">Flavoprotein</keyword>
<comment type="similarity">
    <text evidence="1">Belongs to the squalene monooxygenase family.</text>
</comment>
<comment type="cofactor">
    <cofactor evidence="1">
        <name>FAD</name>
        <dbReference type="ChEBI" id="CHEBI:57692"/>
    </cofactor>
</comment>
<dbReference type="GO" id="GO:0004506">
    <property type="term" value="F:squalene monooxygenase activity"/>
    <property type="evidence" value="ECO:0007669"/>
    <property type="project" value="UniProtKB-UniRule"/>
</dbReference>
<sequence length="132" mass="14848">MFVNADFVEKIDAQQVFGYAIYKDGKSTKLSYPLQSFESNIAGRTFNNGRFIQRMREKAATLPSVSLEQGTVTSLIEENGTVKGLLYPMASAINTLGGALYKVFPASTNRARNEMRDKHFLTICEVYFQMNQ</sequence>
<gene>
    <name evidence="2" type="ORF">JCGZ_01540</name>
</gene>
<dbReference type="STRING" id="180498.A0A067LK23"/>
<comment type="subcellular location">
    <subcellularLocation>
        <location evidence="1">Membrane</location>
        <topology evidence="1">Multi-pass membrane protein</topology>
    </subcellularLocation>
</comment>
<name>A0A067LK23_JATCU</name>
<dbReference type="PANTHER" id="PTHR10835">
    <property type="entry name" value="SQUALENE MONOOXYGENASE"/>
    <property type="match status" value="1"/>
</dbReference>
<comment type="catalytic activity">
    <reaction evidence="1">
        <text>squalene + reduced [NADPH--hemoprotein reductase] + O2 = (S)-2,3-epoxysqualene + oxidized [NADPH--hemoprotein reductase] + H2O + H(+)</text>
        <dbReference type="Rhea" id="RHEA:25282"/>
        <dbReference type="Rhea" id="RHEA-COMP:11964"/>
        <dbReference type="Rhea" id="RHEA-COMP:11965"/>
        <dbReference type="ChEBI" id="CHEBI:15377"/>
        <dbReference type="ChEBI" id="CHEBI:15378"/>
        <dbReference type="ChEBI" id="CHEBI:15379"/>
        <dbReference type="ChEBI" id="CHEBI:15440"/>
        <dbReference type="ChEBI" id="CHEBI:15441"/>
        <dbReference type="ChEBI" id="CHEBI:57618"/>
        <dbReference type="ChEBI" id="CHEBI:58210"/>
        <dbReference type="EC" id="1.14.14.17"/>
    </reaction>
</comment>
<proteinExistence type="inferred from homology"/>
<dbReference type="OrthoDB" id="1678617at2759"/>
<keyword evidence="1" id="KW-0274">FAD</keyword>
<organism evidence="2 3">
    <name type="scientific">Jatropha curcas</name>
    <name type="common">Barbados nut</name>
    <dbReference type="NCBI Taxonomy" id="180498"/>
    <lineage>
        <taxon>Eukaryota</taxon>
        <taxon>Viridiplantae</taxon>
        <taxon>Streptophyta</taxon>
        <taxon>Embryophyta</taxon>
        <taxon>Tracheophyta</taxon>
        <taxon>Spermatophyta</taxon>
        <taxon>Magnoliopsida</taxon>
        <taxon>eudicotyledons</taxon>
        <taxon>Gunneridae</taxon>
        <taxon>Pentapetalae</taxon>
        <taxon>rosids</taxon>
        <taxon>fabids</taxon>
        <taxon>Malpighiales</taxon>
        <taxon>Euphorbiaceae</taxon>
        <taxon>Crotonoideae</taxon>
        <taxon>Jatropheae</taxon>
        <taxon>Jatropha</taxon>
    </lineage>
</organism>
<dbReference type="GO" id="GO:0005783">
    <property type="term" value="C:endoplasmic reticulum"/>
    <property type="evidence" value="ECO:0007669"/>
    <property type="project" value="TreeGrafter"/>
</dbReference>
<evidence type="ECO:0000256" key="1">
    <source>
        <dbReference type="RuleBase" id="RU367121"/>
    </source>
</evidence>
<evidence type="ECO:0000313" key="2">
    <source>
        <dbReference type="EMBL" id="KDP45040.1"/>
    </source>
</evidence>
<keyword evidence="3" id="KW-1185">Reference proteome</keyword>
<keyword evidence="1" id="KW-0560">Oxidoreductase</keyword>
<evidence type="ECO:0000313" key="3">
    <source>
        <dbReference type="Proteomes" id="UP000027138"/>
    </source>
</evidence>